<sequence length="250" mass="27323">MDMDGLEERMLTLRREIRVASAAGDHARVRSLRAELRQVERTWEEAINPPPAPPAPVREHVHQALTLLGVPAAAKTIVAVDESFFSGTITNAKLTSLRRDEERSFRSSPNSRPYYLCAALSAERLSPVRGVLAVSTWPLHRRIIGPLSPRTDLLTSTIRIAEHLQRLTRAGESPLGGFRLLTAMAQNIPGAVADFGPADPDRVITAARAELAVHEEKDQQHRKAVAERAASQLAEVNQLFGAGLRTASTA</sequence>
<name>A0A7X0NLX0_9ACTN</name>
<comment type="caution">
    <text evidence="1">The sequence shown here is derived from an EMBL/GenBank/DDBJ whole genome shotgun (WGS) entry which is preliminary data.</text>
</comment>
<accession>A0A7X0NLX0</accession>
<dbReference type="Proteomes" id="UP000565579">
    <property type="component" value="Unassembled WGS sequence"/>
</dbReference>
<proteinExistence type="predicted"/>
<evidence type="ECO:0000313" key="1">
    <source>
        <dbReference type="EMBL" id="MBB6545843.1"/>
    </source>
</evidence>
<dbReference type="EMBL" id="JACHMI010000001">
    <property type="protein sequence ID" value="MBB6545843.1"/>
    <property type="molecule type" value="Genomic_DNA"/>
</dbReference>
<protein>
    <submittedName>
        <fullName evidence="1">Uncharacterized protein</fullName>
    </submittedName>
</protein>
<gene>
    <name evidence="1" type="ORF">HD593_000638</name>
</gene>
<dbReference type="AlphaFoldDB" id="A0A7X0NLX0"/>
<evidence type="ECO:0000313" key="2">
    <source>
        <dbReference type="Proteomes" id="UP000565579"/>
    </source>
</evidence>
<keyword evidence="2" id="KW-1185">Reference proteome</keyword>
<organism evidence="1 2">
    <name type="scientific">Nonomuraea rubra</name>
    <dbReference type="NCBI Taxonomy" id="46180"/>
    <lineage>
        <taxon>Bacteria</taxon>
        <taxon>Bacillati</taxon>
        <taxon>Actinomycetota</taxon>
        <taxon>Actinomycetes</taxon>
        <taxon>Streptosporangiales</taxon>
        <taxon>Streptosporangiaceae</taxon>
        <taxon>Nonomuraea</taxon>
    </lineage>
</organism>
<reference evidence="1 2" key="1">
    <citation type="submission" date="2020-08" db="EMBL/GenBank/DDBJ databases">
        <title>Sequencing the genomes of 1000 actinobacteria strains.</title>
        <authorList>
            <person name="Klenk H.-P."/>
        </authorList>
    </citation>
    <scope>NUCLEOTIDE SEQUENCE [LARGE SCALE GENOMIC DNA]</scope>
    <source>
        <strain evidence="1 2">DSM 43768</strain>
    </source>
</reference>